<comment type="caution">
    <text evidence="1">The sequence shown here is derived from an EMBL/GenBank/DDBJ whole genome shotgun (WGS) entry which is preliminary data.</text>
</comment>
<dbReference type="AlphaFoldDB" id="A0A7Z7NRP1"/>
<reference evidence="1 2" key="1">
    <citation type="submission" date="2018-01" db="EMBL/GenBank/DDBJ databases">
        <authorList>
            <person name="Clerissi C."/>
        </authorList>
    </citation>
    <scope>NUCLEOTIDE SEQUENCE [LARGE SCALE GENOMIC DNA]</scope>
    <source>
        <strain evidence="1">Cupriavidus taiwanensis STM 6021</strain>
    </source>
</reference>
<dbReference type="Proteomes" id="UP000257139">
    <property type="component" value="Unassembled WGS sequence"/>
</dbReference>
<protein>
    <submittedName>
        <fullName evidence="1">Uncharacterized protein</fullName>
    </submittedName>
</protein>
<sequence>MRHTPYASLGRPIAVIAEDSSAGAIRIGDTIQEVLCVGMLSDGDLASRQ</sequence>
<proteinExistence type="predicted"/>
<evidence type="ECO:0000313" key="2">
    <source>
        <dbReference type="Proteomes" id="UP000257139"/>
    </source>
</evidence>
<accession>A0A7Z7NRP1</accession>
<name>A0A7Z7NRP1_9BURK</name>
<dbReference type="EMBL" id="OGUU01000049">
    <property type="protein sequence ID" value="SPC25940.1"/>
    <property type="molecule type" value="Genomic_DNA"/>
</dbReference>
<gene>
    <name evidence="1" type="ORF">CBM2594_U20127</name>
</gene>
<organism evidence="1 2">
    <name type="scientific">Cupriavidus taiwanensis</name>
    <dbReference type="NCBI Taxonomy" id="164546"/>
    <lineage>
        <taxon>Bacteria</taxon>
        <taxon>Pseudomonadati</taxon>
        <taxon>Pseudomonadota</taxon>
        <taxon>Betaproteobacteria</taxon>
        <taxon>Burkholderiales</taxon>
        <taxon>Burkholderiaceae</taxon>
        <taxon>Cupriavidus</taxon>
    </lineage>
</organism>
<evidence type="ECO:0000313" key="1">
    <source>
        <dbReference type="EMBL" id="SPC25940.1"/>
    </source>
</evidence>